<gene>
    <name evidence="2" type="ORF">G7Y89_g7725</name>
</gene>
<evidence type="ECO:0008006" key="4">
    <source>
        <dbReference type="Google" id="ProtNLM"/>
    </source>
</evidence>
<proteinExistence type="predicted"/>
<keyword evidence="3" id="KW-1185">Reference proteome</keyword>
<comment type="caution">
    <text evidence="2">The sequence shown here is derived from an EMBL/GenBank/DDBJ whole genome shotgun (WGS) entry which is preliminary data.</text>
</comment>
<protein>
    <recommendedName>
        <fullName evidence="4">Ankyrin repeat domain-containing protein</fullName>
    </recommendedName>
</protein>
<accession>A0A8H4W1A2</accession>
<dbReference type="AlphaFoldDB" id="A0A8H4W1A2"/>
<evidence type="ECO:0000256" key="1">
    <source>
        <dbReference type="PROSITE-ProRule" id="PRU00023"/>
    </source>
</evidence>
<sequence>MLYHNRCPICRESNLNGNGGFWVGLLNESGDRLLFDFEKEIDHKLYLKYWANPELERKVSFLGLMAHMAVEDAELFLKGEDLLAKGKKLDPNVCYEGSRKNAMHLAALMDNVEDVKLLLKYGADAEFMDEDGKTALDMAKEQDAKRVIALLSEKQNRSG</sequence>
<dbReference type="Proteomes" id="UP000566819">
    <property type="component" value="Unassembled WGS sequence"/>
</dbReference>
<feature type="repeat" description="ANK" evidence="1">
    <location>
        <begin position="98"/>
        <end position="130"/>
    </location>
</feature>
<dbReference type="Gene3D" id="1.25.40.20">
    <property type="entry name" value="Ankyrin repeat-containing domain"/>
    <property type="match status" value="1"/>
</dbReference>
<dbReference type="Pfam" id="PF12796">
    <property type="entry name" value="Ank_2"/>
    <property type="match status" value="1"/>
</dbReference>
<dbReference type="SUPFAM" id="SSF48403">
    <property type="entry name" value="Ankyrin repeat"/>
    <property type="match status" value="1"/>
</dbReference>
<dbReference type="EMBL" id="JAAMPI010000552">
    <property type="protein sequence ID" value="KAF4630418.1"/>
    <property type="molecule type" value="Genomic_DNA"/>
</dbReference>
<organism evidence="2 3">
    <name type="scientific">Cudoniella acicularis</name>
    <dbReference type="NCBI Taxonomy" id="354080"/>
    <lineage>
        <taxon>Eukaryota</taxon>
        <taxon>Fungi</taxon>
        <taxon>Dikarya</taxon>
        <taxon>Ascomycota</taxon>
        <taxon>Pezizomycotina</taxon>
        <taxon>Leotiomycetes</taxon>
        <taxon>Helotiales</taxon>
        <taxon>Tricladiaceae</taxon>
        <taxon>Cudoniella</taxon>
    </lineage>
</organism>
<name>A0A8H4W1A2_9HELO</name>
<reference evidence="2 3" key="1">
    <citation type="submission" date="2020-03" db="EMBL/GenBank/DDBJ databases">
        <title>Draft Genome Sequence of Cudoniella acicularis.</title>
        <authorList>
            <person name="Buettner E."/>
            <person name="Kellner H."/>
        </authorList>
    </citation>
    <scope>NUCLEOTIDE SEQUENCE [LARGE SCALE GENOMIC DNA]</scope>
    <source>
        <strain evidence="2 3">DSM 108380</strain>
    </source>
</reference>
<dbReference type="InterPro" id="IPR002110">
    <property type="entry name" value="Ankyrin_rpt"/>
</dbReference>
<dbReference type="OrthoDB" id="46529at2759"/>
<keyword evidence="1" id="KW-0040">ANK repeat</keyword>
<dbReference type="InterPro" id="IPR036770">
    <property type="entry name" value="Ankyrin_rpt-contain_sf"/>
</dbReference>
<evidence type="ECO:0000313" key="3">
    <source>
        <dbReference type="Proteomes" id="UP000566819"/>
    </source>
</evidence>
<dbReference type="PROSITE" id="PS50297">
    <property type="entry name" value="ANK_REP_REGION"/>
    <property type="match status" value="1"/>
</dbReference>
<dbReference type="PROSITE" id="PS50088">
    <property type="entry name" value="ANK_REPEAT"/>
    <property type="match status" value="1"/>
</dbReference>
<evidence type="ECO:0000313" key="2">
    <source>
        <dbReference type="EMBL" id="KAF4630418.1"/>
    </source>
</evidence>